<evidence type="ECO:0000313" key="3">
    <source>
        <dbReference type="Proteomes" id="UP001606301"/>
    </source>
</evidence>
<dbReference type="InterPro" id="IPR011659">
    <property type="entry name" value="WD40"/>
</dbReference>
<dbReference type="InterPro" id="IPR006311">
    <property type="entry name" value="TAT_signal"/>
</dbReference>
<protein>
    <submittedName>
        <fullName evidence="2">Uncharacterized protein</fullName>
    </submittedName>
</protein>
<reference evidence="2 3" key="1">
    <citation type="submission" date="2024-08" db="EMBL/GenBank/DDBJ databases">
        <authorList>
            <person name="Lu H."/>
        </authorList>
    </citation>
    <scope>NUCLEOTIDE SEQUENCE [LARGE SCALE GENOMIC DNA]</scope>
    <source>
        <strain evidence="2 3">LKC17W</strain>
    </source>
</reference>
<dbReference type="PANTHER" id="PTHR32161">
    <property type="entry name" value="DPP6 N-TERMINAL DOMAIN-LIKE PROTEIN"/>
    <property type="match status" value="1"/>
</dbReference>
<dbReference type="Gene3D" id="2.120.10.30">
    <property type="entry name" value="TolB, C-terminal domain"/>
    <property type="match status" value="4"/>
</dbReference>
<dbReference type="Pfam" id="PF07676">
    <property type="entry name" value="PD40"/>
    <property type="match status" value="7"/>
</dbReference>
<keyword evidence="3" id="KW-1185">Reference proteome</keyword>
<feature type="signal peptide" evidence="1">
    <location>
        <begin position="1"/>
        <end position="26"/>
    </location>
</feature>
<dbReference type="SUPFAM" id="SSF82171">
    <property type="entry name" value="DPP6 N-terminal domain-like"/>
    <property type="match status" value="1"/>
</dbReference>
<sequence length="637" mass="70555">MDRRKFLGGASATALALGHAPLSALAQSAPAARQRPLLLNRIGPSASRLFIANADGTNERKLVDSGTLDYNASFSPDGQWIVFTSERDGLGNSNLYRCRTDGSAVERLTDGPAVEDAAVFSPDGRKLAFVSTRDTLLANIWVMDLQSRELQNLTAALPAKADSPNGFFRPSWSPDGQWLAFSSDRHTDWKGHHKGAGWEHTQELSIYVIRADGTGLRKVSSRKDYCQGSPKWSADGKRIVFYETLAEYTYWVLRPDLLLKIDAQIVSVDVASGARTEHTSGPGFKISPQYLGNDEIVYRRKGGPEDGLYSTQAGKAPIKLAGLRTPTWSPDGKQVVYEKFTWRGWQQNQALYSWDATREYRYTDVWPAFSKDGWMVLTAKGEDGSVDVMKADGSERRRVYDVTKQSGLDPTLVKRGLAGAFFPVWSPDGEWIVFGVGQWFTQRGKGRAKLMRVKRDGSGLEQLTDDSIFNAGFPSYSADGREVVFRIANEDANSASLGGLAVLDLATRKVRRITSGYDNMPMWSPDGSRIMFNRGVRLPGSIWSNFDLYTVKPDGSDLQRLTSHPASDGHAVWTSDGKQILYNSGQAGYRDEACHYDQTFQPYGQLFVMNADGSGKRQITDNIWEDSTPQYVPPGAR</sequence>
<evidence type="ECO:0000256" key="1">
    <source>
        <dbReference type="SAM" id="SignalP"/>
    </source>
</evidence>
<dbReference type="EMBL" id="JBIGHW010000003">
    <property type="protein sequence ID" value="MFG6440360.1"/>
    <property type="molecule type" value="Genomic_DNA"/>
</dbReference>
<feature type="chain" id="PRO_5045301527" evidence="1">
    <location>
        <begin position="27"/>
        <end position="637"/>
    </location>
</feature>
<dbReference type="PROSITE" id="PS51318">
    <property type="entry name" value="TAT"/>
    <property type="match status" value="1"/>
</dbReference>
<evidence type="ECO:0000313" key="2">
    <source>
        <dbReference type="EMBL" id="MFG6440360.1"/>
    </source>
</evidence>
<comment type="caution">
    <text evidence="2">The sequence shown here is derived from an EMBL/GenBank/DDBJ whole genome shotgun (WGS) entry which is preliminary data.</text>
</comment>
<keyword evidence="1" id="KW-0732">Signal</keyword>
<accession>A0ABW7FF63</accession>
<dbReference type="InterPro" id="IPR011042">
    <property type="entry name" value="6-blade_b-propeller_TolB-like"/>
</dbReference>
<dbReference type="PANTHER" id="PTHR32161:SF8">
    <property type="entry name" value="DPP6 N-TERMINAL DOMAIN-LIKE PROTEIN"/>
    <property type="match status" value="1"/>
</dbReference>
<proteinExistence type="predicted"/>
<name>A0ABW7FF63_9BURK</name>
<organism evidence="2 3">
    <name type="scientific">Pelomonas margarita</name>
    <dbReference type="NCBI Taxonomy" id="3299031"/>
    <lineage>
        <taxon>Bacteria</taxon>
        <taxon>Pseudomonadati</taxon>
        <taxon>Pseudomonadota</taxon>
        <taxon>Betaproteobacteria</taxon>
        <taxon>Burkholderiales</taxon>
        <taxon>Sphaerotilaceae</taxon>
        <taxon>Roseateles</taxon>
    </lineage>
</organism>
<dbReference type="Proteomes" id="UP001606301">
    <property type="component" value="Unassembled WGS sequence"/>
</dbReference>
<gene>
    <name evidence="2" type="ORF">ACG0Z3_06645</name>
</gene>
<dbReference type="RefSeq" id="WP_394396439.1">
    <property type="nucleotide sequence ID" value="NZ_JBIGHW010000003.1"/>
</dbReference>